<feature type="region of interest" description="Disordered" evidence="1">
    <location>
        <begin position="434"/>
        <end position="484"/>
    </location>
</feature>
<feature type="region of interest" description="Disordered" evidence="1">
    <location>
        <begin position="59"/>
        <end position="79"/>
    </location>
</feature>
<dbReference type="Proteomes" id="UP001168821">
    <property type="component" value="Unassembled WGS sequence"/>
</dbReference>
<name>A0AA38HVI1_9CUCU</name>
<sequence length="484" mass="55097">MVLIYGVREHLHQWYSISEIMVPSIQTYDRGRDRTERILQAEEQILERDEEEPNISTRRLAGEGETAIPSEKKMSASESRSNGLHQCVIVKCGSEKKKRPVNSFSPKCSSVNDQFRRTQKSTDRSKLIQKKLEEGQYHKTSGCADVLNKAKRIVSDIEVRLEEGESILSSRVARLGQTEEASDSAESSDSSDSVNSAGVNFKMTEKFDLKTAASLLPVMDGSERVTKQLIDGIEMYDSMLDDNGKKLLTTYILKTRLSESAKIRLKSSYATNCLLIADIRNYLLTKKSPASLSVQLSRAKQYSKSVEEFGRSIEELLVDLTITQADGNRQALEILRQSNEKIAINAFANGLENFELRTVIKARNYEKLSDAIRGATDEETPKSETSCQIHRLHKQNYNWNYNRGNHTFRGTTNNFRGPTNNFRGTTRNFRGSTSNFRGSANNFRGHDRRYTRENSRRNQSAFRMNASAEREVERENSESQFFRV</sequence>
<feature type="compositionally biased region" description="Polar residues" evidence="1">
    <location>
        <begin position="102"/>
        <end position="113"/>
    </location>
</feature>
<dbReference type="EMBL" id="JALNTZ010000009">
    <property type="protein sequence ID" value="KAJ3641984.1"/>
    <property type="molecule type" value="Genomic_DNA"/>
</dbReference>
<feature type="compositionally biased region" description="Basic and acidic residues" evidence="1">
    <location>
        <begin position="114"/>
        <end position="125"/>
    </location>
</feature>
<feature type="compositionally biased region" description="Basic and acidic residues" evidence="1">
    <location>
        <begin position="444"/>
        <end position="456"/>
    </location>
</feature>
<organism evidence="2 3">
    <name type="scientific">Zophobas morio</name>
    <dbReference type="NCBI Taxonomy" id="2755281"/>
    <lineage>
        <taxon>Eukaryota</taxon>
        <taxon>Metazoa</taxon>
        <taxon>Ecdysozoa</taxon>
        <taxon>Arthropoda</taxon>
        <taxon>Hexapoda</taxon>
        <taxon>Insecta</taxon>
        <taxon>Pterygota</taxon>
        <taxon>Neoptera</taxon>
        <taxon>Endopterygota</taxon>
        <taxon>Coleoptera</taxon>
        <taxon>Polyphaga</taxon>
        <taxon>Cucujiformia</taxon>
        <taxon>Tenebrionidae</taxon>
        <taxon>Zophobas</taxon>
    </lineage>
</organism>
<feature type="compositionally biased region" description="Low complexity" evidence="1">
    <location>
        <begin position="184"/>
        <end position="195"/>
    </location>
</feature>
<feature type="region of interest" description="Disordered" evidence="1">
    <location>
        <begin position="101"/>
        <end position="125"/>
    </location>
</feature>
<dbReference type="AlphaFoldDB" id="A0AA38HVI1"/>
<evidence type="ECO:0000256" key="1">
    <source>
        <dbReference type="SAM" id="MobiDB-lite"/>
    </source>
</evidence>
<protein>
    <submittedName>
        <fullName evidence="2">Uncharacterized protein</fullName>
    </submittedName>
</protein>
<feature type="compositionally biased region" description="Basic and acidic residues" evidence="1">
    <location>
        <begin position="468"/>
        <end position="477"/>
    </location>
</feature>
<comment type="caution">
    <text evidence="2">The sequence shown here is derived from an EMBL/GenBank/DDBJ whole genome shotgun (WGS) entry which is preliminary data.</text>
</comment>
<keyword evidence="3" id="KW-1185">Reference proteome</keyword>
<evidence type="ECO:0000313" key="2">
    <source>
        <dbReference type="EMBL" id="KAJ3641984.1"/>
    </source>
</evidence>
<proteinExistence type="predicted"/>
<accession>A0AA38HVI1</accession>
<reference evidence="2" key="1">
    <citation type="journal article" date="2023" name="G3 (Bethesda)">
        <title>Whole genome assemblies of Zophobas morio and Tenebrio molitor.</title>
        <authorList>
            <person name="Kaur S."/>
            <person name="Stinson S.A."/>
            <person name="diCenzo G.C."/>
        </authorList>
    </citation>
    <scope>NUCLEOTIDE SEQUENCE</scope>
    <source>
        <strain evidence="2">QUZm001</strain>
    </source>
</reference>
<feature type="region of interest" description="Disordered" evidence="1">
    <location>
        <begin position="172"/>
        <end position="195"/>
    </location>
</feature>
<evidence type="ECO:0000313" key="3">
    <source>
        <dbReference type="Proteomes" id="UP001168821"/>
    </source>
</evidence>
<gene>
    <name evidence="2" type="ORF">Zmor_028452</name>
</gene>